<organism evidence="1 2">
    <name type="scientific">Salix brachista</name>
    <dbReference type="NCBI Taxonomy" id="2182728"/>
    <lineage>
        <taxon>Eukaryota</taxon>
        <taxon>Viridiplantae</taxon>
        <taxon>Streptophyta</taxon>
        <taxon>Embryophyta</taxon>
        <taxon>Tracheophyta</taxon>
        <taxon>Spermatophyta</taxon>
        <taxon>Magnoliopsida</taxon>
        <taxon>eudicotyledons</taxon>
        <taxon>Gunneridae</taxon>
        <taxon>Pentapetalae</taxon>
        <taxon>rosids</taxon>
        <taxon>fabids</taxon>
        <taxon>Malpighiales</taxon>
        <taxon>Salicaceae</taxon>
        <taxon>Saliceae</taxon>
        <taxon>Salix</taxon>
    </lineage>
</organism>
<sequence>MVDQDENESGNPGHTHPGASALLWGGVFIDREVSRGASRFTDFSESEDHLPEQEGAVLDVRSAAKERSIKTQHHLLFQPKVSFWNVISATLSLLTGSSVAVLARSRYSASVLERENSSCTMIGAQDPVVKRRSSGFPAQLASEKEMGGMVMSVPLRKRRIRLTAMSRSSWEMNMLKDLIHIKCRVG</sequence>
<evidence type="ECO:0000313" key="2">
    <source>
        <dbReference type="Proteomes" id="UP000326939"/>
    </source>
</evidence>
<name>A0A5N5IX32_9ROSI</name>
<protein>
    <submittedName>
        <fullName evidence="1">Uncharacterized protein</fullName>
    </submittedName>
</protein>
<dbReference type="AlphaFoldDB" id="A0A5N5IX32"/>
<gene>
    <name evidence="1" type="ORF">DKX38_030117</name>
</gene>
<proteinExistence type="predicted"/>
<reference evidence="2" key="1">
    <citation type="journal article" date="2019" name="Gigascience">
        <title>De novo genome assembly of the endangered Acer yangbiense, a plant species with extremely small populations endemic to Yunnan Province, China.</title>
        <authorList>
            <person name="Yang J."/>
            <person name="Wariss H.M."/>
            <person name="Tao L."/>
            <person name="Zhang R."/>
            <person name="Yun Q."/>
            <person name="Hollingsworth P."/>
            <person name="Dao Z."/>
            <person name="Luo G."/>
            <person name="Guo H."/>
            <person name="Ma Y."/>
            <person name="Sun W."/>
        </authorList>
    </citation>
    <scope>NUCLEOTIDE SEQUENCE [LARGE SCALE GENOMIC DNA]</scope>
    <source>
        <strain evidence="2">cv. br00</strain>
    </source>
</reference>
<dbReference type="Proteomes" id="UP000326939">
    <property type="component" value="Mitochondrion MT"/>
</dbReference>
<accession>A0A5N5IX32</accession>
<keyword evidence="1" id="KW-0496">Mitochondrion</keyword>
<evidence type="ECO:0000313" key="1">
    <source>
        <dbReference type="EMBL" id="KAB5511322.1"/>
    </source>
</evidence>
<keyword evidence="2" id="KW-1185">Reference proteome</keyword>
<comment type="caution">
    <text evidence="1">The sequence shown here is derived from an EMBL/GenBank/DDBJ whole genome shotgun (WGS) entry which is preliminary data.</text>
</comment>
<geneLocation type="mitochondrion" evidence="1"/>
<dbReference type="EMBL" id="VDCV01000020">
    <property type="protein sequence ID" value="KAB5511322.1"/>
    <property type="molecule type" value="Genomic_DNA"/>
</dbReference>